<evidence type="ECO:0000313" key="3">
    <source>
        <dbReference type="Proteomes" id="UP000262073"/>
    </source>
</evidence>
<name>A0A346NHH5_9ALTE</name>
<dbReference type="KEGG" id="salm:D0Y50_00515"/>
<protein>
    <recommendedName>
        <fullName evidence="4">Catalase</fullName>
    </recommendedName>
</protein>
<dbReference type="RefSeq" id="WP_117314972.1">
    <property type="nucleotide sequence ID" value="NZ_CP031769.1"/>
</dbReference>
<proteinExistence type="predicted"/>
<evidence type="ECO:0000256" key="1">
    <source>
        <dbReference type="SAM" id="MobiDB-lite"/>
    </source>
</evidence>
<keyword evidence="3" id="KW-1185">Reference proteome</keyword>
<dbReference type="AlphaFoldDB" id="A0A346NHH5"/>
<sequence>MNIVTPIPTAFALPTANFNTEAARRDNLLRDTIPAATESEKGAQQQGLGAEADRARTPGQKPAPVTYEKPQAGNTNTGQTDTGQTQANHQDNGTDQSAGRENASDQQQKQQAEERRIAQLKQRDQEVRTHEQAHAAVGGQYASAPQYEYETGPDNKRYVSDGEVGIDVAKAATAQQTIEKMTQVRRAALAPAEPSAQDLKVANEAANQLQQARSDVAKEQAQTPAAALFSEIDSLLSGEPSRRTTEHALDPVQLDRSGYDEAGMQQKMLQIQLTYRNTFTSRDAGFSASA</sequence>
<dbReference type="EMBL" id="CP031769">
    <property type="protein sequence ID" value="AXR04982.1"/>
    <property type="molecule type" value="Genomic_DNA"/>
</dbReference>
<feature type="region of interest" description="Disordered" evidence="1">
    <location>
        <begin position="29"/>
        <end position="155"/>
    </location>
</feature>
<dbReference type="InterPro" id="IPR021973">
    <property type="entry name" value="SprA-related"/>
</dbReference>
<feature type="compositionally biased region" description="Polar residues" evidence="1">
    <location>
        <begin position="89"/>
        <end position="110"/>
    </location>
</feature>
<dbReference type="OrthoDB" id="9812722at2"/>
<gene>
    <name evidence="2" type="ORF">D0Y50_00515</name>
</gene>
<accession>A0A346NHH5</accession>
<organism evidence="2 3">
    <name type="scientific">Salinimonas sediminis</name>
    <dbReference type="NCBI Taxonomy" id="2303538"/>
    <lineage>
        <taxon>Bacteria</taxon>
        <taxon>Pseudomonadati</taxon>
        <taxon>Pseudomonadota</taxon>
        <taxon>Gammaproteobacteria</taxon>
        <taxon>Alteromonadales</taxon>
        <taxon>Alteromonadaceae</taxon>
        <taxon>Alteromonas/Salinimonas group</taxon>
        <taxon>Salinimonas</taxon>
    </lineage>
</organism>
<evidence type="ECO:0008006" key="4">
    <source>
        <dbReference type="Google" id="ProtNLM"/>
    </source>
</evidence>
<evidence type="ECO:0000313" key="2">
    <source>
        <dbReference type="EMBL" id="AXR04982.1"/>
    </source>
</evidence>
<feature type="compositionally biased region" description="Low complexity" evidence="1">
    <location>
        <begin position="71"/>
        <end position="88"/>
    </location>
</feature>
<dbReference type="Pfam" id="PF12118">
    <property type="entry name" value="SprA-related"/>
    <property type="match status" value="1"/>
</dbReference>
<dbReference type="Proteomes" id="UP000262073">
    <property type="component" value="Chromosome"/>
</dbReference>
<reference evidence="2 3" key="1">
    <citation type="submission" date="2018-08" db="EMBL/GenBank/DDBJ databases">
        <title>Salinimonas sediminis sp. nov., a piezophilic bacterium isolated from a deep-sea sediment sample from the New Britain Trench.</title>
        <authorList>
            <person name="Cao J."/>
        </authorList>
    </citation>
    <scope>NUCLEOTIDE SEQUENCE [LARGE SCALE GENOMIC DNA]</scope>
    <source>
        <strain evidence="2 3">N102</strain>
    </source>
</reference>
<feature type="compositionally biased region" description="Basic and acidic residues" evidence="1">
    <location>
        <begin position="111"/>
        <end position="133"/>
    </location>
</feature>